<dbReference type="PANTHER" id="PTHR48050:SF13">
    <property type="entry name" value="STEROL 3-BETA-GLUCOSYLTRANSFERASE UGT80A2"/>
    <property type="match status" value="1"/>
</dbReference>
<dbReference type="CDD" id="cd03784">
    <property type="entry name" value="GT1_Gtf-like"/>
    <property type="match status" value="1"/>
</dbReference>
<dbReference type="Pfam" id="PF03033">
    <property type="entry name" value="Glyco_transf_28"/>
    <property type="match status" value="1"/>
</dbReference>
<proteinExistence type="predicted"/>
<dbReference type="Pfam" id="PF06722">
    <property type="entry name" value="EryCIII-like_C"/>
    <property type="match status" value="1"/>
</dbReference>
<dbReference type="GO" id="GO:0016906">
    <property type="term" value="F:sterol 3-beta-glucosyltransferase activity"/>
    <property type="evidence" value="ECO:0007669"/>
    <property type="project" value="UniProtKB-ARBA"/>
</dbReference>
<dbReference type="PANTHER" id="PTHR48050">
    <property type="entry name" value="STEROL 3-BETA-GLUCOSYLTRANSFERASE"/>
    <property type="match status" value="1"/>
</dbReference>
<dbReference type="InterPro" id="IPR010610">
    <property type="entry name" value="EryCIII-like_C"/>
</dbReference>
<dbReference type="GO" id="GO:0005975">
    <property type="term" value="P:carbohydrate metabolic process"/>
    <property type="evidence" value="ECO:0007669"/>
    <property type="project" value="InterPro"/>
</dbReference>
<feature type="domain" description="PH" evidence="3">
    <location>
        <begin position="23"/>
        <end position="160"/>
    </location>
</feature>
<evidence type="ECO:0000259" key="3">
    <source>
        <dbReference type="PROSITE" id="PS50003"/>
    </source>
</evidence>
<sequence>MLETPLLPPLIEEKAFSNETSAPVVKTGWLEKDTVRKNILGIFPNAGRHKEVWKRRWFMLYEDGTLAYYRYRDAVDLEDLWAPSGGELFFDKKASGDKDKDWLRSTYVLTKSSTCKRHVYHSTSSNVLSIQIDKTTEILVRCEDDDLYTSWLATFNNLIEELLESSIAERTGRGFRALGDYVSLKIDLNRSITMDDDESEEERDGGDNALDDDASDFVHIDPPKTRPASIPAPSMKILILVVGTRGDVAPFVAMGLQLKEAGHTVRIGTHAMYRKTVTSAGLLFYPLAGDPVKLSGFMVKTQGKLIPNLLDRNEIRDHAEDIPEKLQMLKDICQSTWPACVASDPEDESATPFIAEAIISNPVTYGHSHCAEKLGPKDWPEHTDIVGNFFAAGKSTHTDKALQAFLDKDPDNVPVFVGFGSMVIEDPDALAKKISGAASATNTRVILQSSWSKMAAGDNPLIYCLGNCPHDWLFPQCAAVVHHGGAGTVAAGLRAKKPTLVCPFFGDQHFWGEVVSRAGCGPKPIPAQNITEENLSSAFKDLKSDKMKKKAEAMAASFEEEDGVGDGIKCFTKQLPIEDMVCDVSLFLPQAHDEKSPKTLSACRWCSECQMKLSLEVDAVIHAKGTGRSHHNRSKYVPVDWGTLDGPSNAINGFAQGVFGMGQEMVGALTGLLVEPVKGGRKDGLKGEEDEKRGKERLAQLSPDFKADILHAHEIAKDCREIFIRSEEARLNGMPSNANPIMMRTLTNAITESRRGTSMDRESNALGKKSGEGSKEDIGVIFDSYFGVKGGKMMFAEFVSQFLFSKENRREGGGVEV</sequence>
<dbReference type="InterPro" id="IPR004276">
    <property type="entry name" value="GlycoTrans_28_N"/>
</dbReference>
<keyword evidence="5" id="KW-1185">Reference proteome</keyword>
<gene>
    <name evidence="4" type="ORF">TrRE_jg5933</name>
</gene>
<evidence type="ECO:0000256" key="2">
    <source>
        <dbReference type="SAM" id="MobiDB-lite"/>
    </source>
</evidence>
<evidence type="ECO:0000313" key="5">
    <source>
        <dbReference type="Proteomes" id="UP001165082"/>
    </source>
</evidence>
<dbReference type="SUPFAM" id="SSF53756">
    <property type="entry name" value="UDP-Glycosyltransferase/glycogen phosphorylase"/>
    <property type="match status" value="1"/>
</dbReference>
<dbReference type="InterPro" id="IPR001849">
    <property type="entry name" value="PH_domain"/>
</dbReference>
<dbReference type="EMBL" id="BRXZ01001485">
    <property type="protein sequence ID" value="GMH72329.1"/>
    <property type="molecule type" value="Genomic_DNA"/>
</dbReference>
<comment type="caution">
    <text evidence="4">The sequence shown here is derived from an EMBL/GenBank/DDBJ whole genome shotgun (WGS) entry which is preliminary data.</text>
</comment>
<evidence type="ECO:0000313" key="4">
    <source>
        <dbReference type="EMBL" id="GMH72329.1"/>
    </source>
</evidence>
<dbReference type="OrthoDB" id="5835829at2759"/>
<dbReference type="InterPro" id="IPR050426">
    <property type="entry name" value="Glycosyltransferase_28"/>
</dbReference>
<evidence type="ECO:0000256" key="1">
    <source>
        <dbReference type="ARBA" id="ARBA00022679"/>
    </source>
</evidence>
<dbReference type="Gene3D" id="2.30.29.30">
    <property type="entry name" value="Pleckstrin-homology domain (PH domain)/Phosphotyrosine-binding domain (PTB)"/>
    <property type="match status" value="1"/>
</dbReference>
<dbReference type="InterPro" id="IPR011993">
    <property type="entry name" value="PH-like_dom_sf"/>
</dbReference>
<reference evidence="4" key="1">
    <citation type="submission" date="2022-07" db="EMBL/GenBank/DDBJ databases">
        <title>Genome analysis of Parmales, a sister group of diatoms, reveals the evolutionary specialization of diatoms from phago-mixotrophs to photoautotrophs.</title>
        <authorList>
            <person name="Ban H."/>
            <person name="Sato S."/>
            <person name="Yoshikawa S."/>
            <person name="Kazumasa Y."/>
            <person name="Nakamura Y."/>
            <person name="Ichinomiya M."/>
            <person name="Saitoh K."/>
            <person name="Sato N."/>
            <person name="Blanc-Mathieu R."/>
            <person name="Endo H."/>
            <person name="Kuwata A."/>
            <person name="Ogata H."/>
        </authorList>
    </citation>
    <scope>NUCLEOTIDE SEQUENCE</scope>
</reference>
<accession>A0A9W7AIC5</accession>
<dbReference type="InterPro" id="IPR002213">
    <property type="entry name" value="UDP_glucos_trans"/>
</dbReference>
<dbReference type="Pfam" id="PF00169">
    <property type="entry name" value="PH"/>
    <property type="match status" value="1"/>
</dbReference>
<keyword evidence="1" id="KW-0808">Transferase</keyword>
<feature type="region of interest" description="Disordered" evidence="2">
    <location>
        <begin position="193"/>
        <end position="227"/>
    </location>
</feature>
<dbReference type="AlphaFoldDB" id="A0A9W7AIC5"/>
<dbReference type="FunFam" id="3.40.50.2000:FF:000009">
    <property type="entry name" value="Sterol 3-beta-glucosyltransferase UGT80A2"/>
    <property type="match status" value="1"/>
</dbReference>
<dbReference type="SMART" id="SM00233">
    <property type="entry name" value="PH"/>
    <property type="match status" value="1"/>
</dbReference>
<dbReference type="SUPFAM" id="SSF50729">
    <property type="entry name" value="PH domain-like"/>
    <property type="match status" value="1"/>
</dbReference>
<name>A0A9W7AIC5_9STRA</name>
<organism evidence="4 5">
    <name type="scientific">Triparma retinervis</name>
    <dbReference type="NCBI Taxonomy" id="2557542"/>
    <lineage>
        <taxon>Eukaryota</taxon>
        <taxon>Sar</taxon>
        <taxon>Stramenopiles</taxon>
        <taxon>Ochrophyta</taxon>
        <taxon>Bolidophyceae</taxon>
        <taxon>Parmales</taxon>
        <taxon>Triparmaceae</taxon>
        <taxon>Triparma</taxon>
    </lineage>
</organism>
<protein>
    <recommendedName>
        <fullName evidence="3">PH domain-containing protein</fullName>
    </recommendedName>
</protein>
<dbReference type="Gene3D" id="3.40.50.2000">
    <property type="entry name" value="Glycogen Phosphorylase B"/>
    <property type="match status" value="3"/>
</dbReference>
<feature type="region of interest" description="Disordered" evidence="2">
    <location>
        <begin position="753"/>
        <end position="772"/>
    </location>
</feature>
<dbReference type="PROSITE" id="PS50003">
    <property type="entry name" value="PH_DOMAIN"/>
    <property type="match status" value="1"/>
</dbReference>
<feature type="compositionally biased region" description="Acidic residues" evidence="2">
    <location>
        <begin position="194"/>
        <end position="215"/>
    </location>
</feature>
<dbReference type="Proteomes" id="UP001165082">
    <property type="component" value="Unassembled WGS sequence"/>
</dbReference>